<evidence type="ECO:0000313" key="3">
    <source>
        <dbReference type="Proteomes" id="UP001319861"/>
    </source>
</evidence>
<dbReference type="EMBL" id="AP024525">
    <property type="protein sequence ID" value="BCT74177.1"/>
    <property type="molecule type" value="Genomic_DNA"/>
</dbReference>
<dbReference type="InterPro" id="IPR001584">
    <property type="entry name" value="Integrase_cat-core"/>
</dbReference>
<dbReference type="SUPFAM" id="SSF53098">
    <property type="entry name" value="Ribonuclease H-like"/>
    <property type="match status" value="1"/>
</dbReference>
<dbReference type="NCBIfam" id="NF033577">
    <property type="entry name" value="transpos_IS481"/>
    <property type="match status" value="1"/>
</dbReference>
<dbReference type="Gene3D" id="3.30.420.10">
    <property type="entry name" value="Ribonuclease H-like superfamily/Ribonuclease H"/>
    <property type="match status" value="1"/>
</dbReference>
<dbReference type="PROSITE" id="PS50994">
    <property type="entry name" value="INTEGRASE"/>
    <property type="match status" value="1"/>
</dbReference>
<gene>
    <name evidence="2" type="ORF">SCMU_00190</name>
</gene>
<dbReference type="Proteomes" id="UP001319861">
    <property type="component" value="Chromosome"/>
</dbReference>
<dbReference type="RefSeq" id="WP_229230951.1">
    <property type="nucleotide sequence ID" value="NZ_AP024525.1"/>
</dbReference>
<proteinExistence type="predicted"/>
<dbReference type="Pfam" id="PF13565">
    <property type="entry name" value="HTH_32"/>
    <property type="match status" value="1"/>
</dbReference>
<dbReference type="InterPro" id="IPR012337">
    <property type="entry name" value="RNaseH-like_sf"/>
</dbReference>
<dbReference type="PANTHER" id="PTHR35004:SF6">
    <property type="entry name" value="TRANSPOSASE"/>
    <property type="match status" value="1"/>
</dbReference>
<dbReference type="InterPro" id="IPR036397">
    <property type="entry name" value="RNaseH_sf"/>
</dbReference>
<keyword evidence="3" id="KW-1185">Reference proteome</keyword>
<accession>A0ABN6FAL0</accession>
<organism evidence="2 3">
    <name type="scientific">Sinomonas cyclohexanicum</name>
    <name type="common">Corynebacterium cyclohexanicum</name>
    <dbReference type="NCBI Taxonomy" id="322009"/>
    <lineage>
        <taxon>Bacteria</taxon>
        <taxon>Bacillati</taxon>
        <taxon>Actinomycetota</taxon>
        <taxon>Actinomycetes</taxon>
        <taxon>Micrococcales</taxon>
        <taxon>Micrococcaceae</taxon>
        <taxon>Sinomonas</taxon>
    </lineage>
</organism>
<name>A0ABN6FAL0_SINCY</name>
<evidence type="ECO:0000259" key="1">
    <source>
        <dbReference type="PROSITE" id="PS50994"/>
    </source>
</evidence>
<dbReference type="SUPFAM" id="SSF46689">
    <property type="entry name" value="Homeodomain-like"/>
    <property type="match status" value="1"/>
</dbReference>
<dbReference type="PANTHER" id="PTHR35004">
    <property type="entry name" value="TRANSPOSASE RV3428C-RELATED"/>
    <property type="match status" value="1"/>
</dbReference>
<dbReference type="InterPro" id="IPR047656">
    <property type="entry name" value="IS481-like_transpos"/>
</dbReference>
<protein>
    <submittedName>
        <fullName evidence="2">IS481 family transposase</fullName>
    </submittedName>
</protein>
<sequence>MTHGNAPLSLEGRRRLVKRCQDRPIAHVAAEMGISRACASTWVNRYRRHGELGLQDRPSVPRRQPTATPAEVVVRIEAMRRERKWSAARIAHELGNEGIRISTRTVSRHLAHLGLNRRRFIDPNGESNREPKRIHARWPGHMVHVDVKKVGRIPDGGGHRVHGRGSAQAKAAERAKAKGARAGYVYLHSAVDGHTRLAYTEALPDERAATAIGFVTRAKAFFAAHGITWIHRIVTDNGSCYRAHDFAHVLQGARHQRITPYTPRHNGKVERYNRILAEEFLYAREWTSEHQRAQALSVWNVHYNYHRPHTAVGNRPPATKARTRVTNVMASYI</sequence>
<dbReference type="Pfam" id="PF13683">
    <property type="entry name" value="rve_3"/>
    <property type="match status" value="1"/>
</dbReference>
<evidence type="ECO:0000313" key="2">
    <source>
        <dbReference type="EMBL" id="BCT74177.1"/>
    </source>
</evidence>
<reference evidence="2 3" key="1">
    <citation type="journal article" date="2021" name="J. Biosci. Bioeng.">
        <title>Identification and characterization of a chc gene cluster responsible for the aromatization pathway of cyclohexanecarboxylate degradation in Sinomonas cyclohexanicum ATCC 51369.</title>
        <authorList>
            <person name="Yamamoto T."/>
            <person name="Hasegawa Y."/>
            <person name="Lau P.C.K."/>
            <person name="Iwaki H."/>
        </authorList>
    </citation>
    <scope>NUCLEOTIDE SEQUENCE [LARGE SCALE GENOMIC DNA]</scope>
    <source>
        <strain evidence="2 3">ATCC 51369</strain>
    </source>
</reference>
<feature type="domain" description="Integrase catalytic" evidence="1">
    <location>
        <begin position="135"/>
        <end position="324"/>
    </location>
</feature>
<dbReference type="InterPro" id="IPR009057">
    <property type="entry name" value="Homeodomain-like_sf"/>
</dbReference>